<organism evidence="2 3">
    <name type="scientific">Aureobasidium pullulans</name>
    <name type="common">Black yeast</name>
    <name type="synonym">Pullularia pullulans</name>
    <dbReference type="NCBI Taxonomy" id="5580"/>
    <lineage>
        <taxon>Eukaryota</taxon>
        <taxon>Fungi</taxon>
        <taxon>Dikarya</taxon>
        <taxon>Ascomycota</taxon>
        <taxon>Pezizomycotina</taxon>
        <taxon>Dothideomycetes</taxon>
        <taxon>Dothideomycetidae</taxon>
        <taxon>Dothideales</taxon>
        <taxon>Saccotheciaceae</taxon>
        <taxon>Aureobasidium</taxon>
    </lineage>
</organism>
<dbReference type="AlphaFoldDB" id="A0AB38LHU7"/>
<accession>A0AB38LHU7</accession>
<dbReference type="InterPro" id="IPR011009">
    <property type="entry name" value="Kinase-like_dom_sf"/>
</dbReference>
<evidence type="ECO:0000313" key="3">
    <source>
        <dbReference type="Proteomes" id="UP000305064"/>
    </source>
</evidence>
<gene>
    <name evidence="2" type="ORF">D6C94_10678</name>
</gene>
<sequence length="238" mass="27837">MVTNQALNEQKEQGCIAITPERKYYRLEDTFVKRSLRPREWQENPRTGEMHVPRLGRERLLNEAAAMQFIANNTTIPIPKLHACFEDDEAVYLIMEYVKGRGMDELEDEQKLVVQKELESYLQQIHKFRSAVVGGLSGIVVFPYRLQQKTPIDLWNIEPSKTEEYVLCHNDLSQQNVIVYPDSLKIRAIIDWEYAGYWPERFEKPFYKRLGPSIALGNEADDADDMLHFLENNSRNDL</sequence>
<name>A0AB38LHU7_AURPU</name>
<protein>
    <recommendedName>
        <fullName evidence="1">Aminoglycoside phosphotransferase domain-containing protein</fullName>
    </recommendedName>
</protein>
<dbReference type="Gene3D" id="3.30.200.20">
    <property type="entry name" value="Phosphorylase Kinase, domain 1"/>
    <property type="match status" value="1"/>
</dbReference>
<reference evidence="2 3" key="1">
    <citation type="submission" date="2018-10" db="EMBL/GenBank/DDBJ databases">
        <title>Fifty Aureobasidium pullulans genomes reveal a recombining polyextremotolerant generalist.</title>
        <authorList>
            <person name="Gostincar C."/>
            <person name="Turk M."/>
            <person name="Zajc J."/>
            <person name="Gunde-Cimerman N."/>
        </authorList>
    </citation>
    <scope>NUCLEOTIDE SEQUENCE [LARGE SCALE GENOMIC DNA]</scope>
    <source>
        <strain evidence="2 3">EXF-4256</strain>
    </source>
</reference>
<comment type="caution">
    <text evidence="2">The sequence shown here is derived from an EMBL/GenBank/DDBJ whole genome shotgun (WGS) entry which is preliminary data.</text>
</comment>
<dbReference type="PANTHER" id="PTHR21310">
    <property type="entry name" value="AMINOGLYCOSIDE PHOSPHOTRANSFERASE-RELATED-RELATED"/>
    <property type="match status" value="1"/>
</dbReference>
<proteinExistence type="predicted"/>
<dbReference type="EMBL" id="QZBJ01000166">
    <property type="protein sequence ID" value="THY67291.1"/>
    <property type="molecule type" value="Genomic_DNA"/>
</dbReference>
<feature type="domain" description="Aminoglycoside phosphotransferase" evidence="1">
    <location>
        <begin position="53"/>
        <end position="197"/>
    </location>
</feature>
<dbReference type="InterPro" id="IPR051678">
    <property type="entry name" value="AGP_Transferase"/>
</dbReference>
<evidence type="ECO:0000313" key="2">
    <source>
        <dbReference type="EMBL" id="THY67291.1"/>
    </source>
</evidence>
<dbReference type="PANTHER" id="PTHR21310:SF15">
    <property type="entry name" value="AMINOGLYCOSIDE PHOSPHOTRANSFERASE DOMAIN-CONTAINING PROTEIN"/>
    <property type="match status" value="1"/>
</dbReference>
<evidence type="ECO:0000259" key="1">
    <source>
        <dbReference type="Pfam" id="PF01636"/>
    </source>
</evidence>
<dbReference type="Proteomes" id="UP000305064">
    <property type="component" value="Unassembled WGS sequence"/>
</dbReference>
<dbReference type="Pfam" id="PF01636">
    <property type="entry name" value="APH"/>
    <property type="match status" value="1"/>
</dbReference>
<dbReference type="SUPFAM" id="SSF56112">
    <property type="entry name" value="Protein kinase-like (PK-like)"/>
    <property type="match status" value="1"/>
</dbReference>
<dbReference type="InterPro" id="IPR002575">
    <property type="entry name" value="Aminoglycoside_PTrfase"/>
</dbReference>
<dbReference type="CDD" id="cd05120">
    <property type="entry name" value="APH_ChoK_like"/>
    <property type="match status" value="1"/>
</dbReference>
<dbReference type="Gene3D" id="3.90.1200.10">
    <property type="match status" value="1"/>
</dbReference>